<comment type="caution">
    <text evidence="1">The sequence shown here is derived from an EMBL/GenBank/DDBJ whole genome shotgun (WGS) entry which is preliminary data.</text>
</comment>
<proteinExistence type="predicted"/>
<evidence type="ECO:0000313" key="1">
    <source>
        <dbReference type="EMBL" id="GFN74022.1"/>
    </source>
</evidence>
<dbReference type="EMBL" id="BLXT01000055">
    <property type="protein sequence ID" value="GFN74022.1"/>
    <property type="molecule type" value="Genomic_DNA"/>
</dbReference>
<gene>
    <name evidence="1" type="ORF">PoB_000052800</name>
</gene>
<sequence>MQSGTEKTLIPESVLKQYIFPDGRIVFVALGYRKEKAKQGISVVSRREFCFYSFTSDHHIANSWRIKDGLQTYSRLGSAFAHPYHVLGFFFQQTSNSESSLMEKRATSAAGCALKAPERKMVMQDG</sequence>
<organism evidence="1 2">
    <name type="scientific">Plakobranchus ocellatus</name>
    <dbReference type="NCBI Taxonomy" id="259542"/>
    <lineage>
        <taxon>Eukaryota</taxon>
        <taxon>Metazoa</taxon>
        <taxon>Spiralia</taxon>
        <taxon>Lophotrochozoa</taxon>
        <taxon>Mollusca</taxon>
        <taxon>Gastropoda</taxon>
        <taxon>Heterobranchia</taxon>
        <taxon>Euthyneura</taxon>
        <taxon>Panpulmonata</taxon>
        <taxon>Sacoglossa</taxon>
        <taxon>Placobranchoidea</taxon>
        <taxon>Plakobranchidae</taxon>
        <taxon>Plakobranchus</taxon>
    </lineage>
</organism>
<dbReference type="AlphaFoldDB" id="A0AAV3XUS7"/>
<accession>A0AAV3XUS7</accession>
<reference evidence="1 2" key="1">
    <citation type="journal article" date="2021" name="Elife">
        <title>Chloroplast acquisition without the gene transfer in kleptoplastic sea slugs, Plakobranchus ocellatus.</title>
        <authorList>
            <person name="Maeda T."/>
            <person name="Takahashi S."/>
            <person name="Yoshida T."/>
            <person name="Shimamura S."/>
            <person name="Takaki Y."/>
            <person name="Nagai Y."/>
            <person name="Toyoda A."/>
            <person name="Suzuki Y."/>
            <person name="Arimoto A."/>
            <person name="Ishii H."/>
            <person name="Satoh N."/>
            <person name="Nishiyama T."/>
            <person name="Hasebe M."/>
            <person name="Maruyama T."/>
            <person name="Minagawa J."/>
            <person name="Obokata J."/>
            <person name="Shigenobu S."/>
        </authorList>
    </citation>
    <scope>NUCLEOTIDE SEQUENCE [LARGE SCALE GENOMIC DNA]</scope>
</reference>
<keyword evidence="2" id="KW-1185">Reference proteome</keyword>
<dbReference type="Proteomes" id="UP000735302">
    <property type="component" value="Unassembled WGS sequence"/>
</dbReference>
<evidence type="ECO:0000313" key="2">
    <source>
        <dbReference type="Proteomes" id="UP000735302"/>
    </source>
</evidence>
<name>A0AAV3XUS7_9GAST</name>
<protein>
    <submittedName>
        <fullName evidence="1">Neuroligin 4</fullName>
    </submittedName>
</protein>